<dbReference type="AlphaFoldDB" id="A0A382YDA5"/>
<evidence type="ECO:0000313" key="1">
    <source>
        <dbReference type="EMBL" id="SVD81286.1"/>
    </source>
</evidence>
<accession>A0A382YDA5</accession>
<dbReference type="InterPro" id="IPR023214">
    <property type="entry name" value="HAD_sf"/>
</dbReference>
<organism evidence="1">
    <name type="scientific">marine metagenome</name>
    <dbReference type="NCBI Taxonomy" id="408172"/>
    <lineage>
        <taxon>unclassified sequences</taxon>
        <taxon>metagenomes</taxon>
        <taxon>ecological metagenomes</taxon>
    </lineage>
</organism>
<dbReference type="Gene3D" id="3.40.50.1000">
    <property type="entry name" value="HAD superfamily/HAD-like"/>
    <property type="match status" value="1"/>
</dbReference>
<evidence type="ECO:0008006" key="2">
    <source>
        <dbReference type="Google" id="ProtNLM"/>
    </source>
</evidence>
<proteinExistence type="predicted"/>
<name>A0A382YDA5_9ZZZZ</name>
<reference evidence="1" key="1">
    <citation type="submission" date="2018-05" db="EMBL/GenBank/DDBJ databases">
        <authorList>
            <person name="Lanie J.A."/>
            <person name="Ng W.-L."/>
            <person name="Kazmierczak K.M."/>
            <person name="Andrzejewski T.M."/>
            <person name="Davidsen T.M."/>
            <person name="Wayne K.J."/>
            <person name="Tettelin H."/>
            <person name="Glass J.I."/>
            <person name="Rusch D."/>
            <person name="Podicherti R."/>
            <person name="Tsui H.-C.T."/>
            <person name="Winkler M.E."/>
        </authorList>
    </citation>
    <scope>NUCLEOTIDE SEQUENCE</scope>
</reference>
<protein>
    <recommendedName>
        <fullName evidence="2">HAD family hydrolase</fullName>
    </recommendedName>
</protein>
<dbReference type="InterPro" id="IPR006439">
    <property type="entry name" value="HAD-SF_hydro_IA"/>
</dbReference>
<gene>
    <name evidence="1" type="ORF">METZ01_LOCUS434140</name>
</gene>
<feature type="non-terminal residue" evidence="1">
    <location>
        <position position="1"/>
    </location>
</feature>
<dbReference type="EMBL" id="UINC01174922">
    <property type="protein sequence ID" value="SVD81286.1"/>
    <property type="molecule type" value="Genomic_DNA"/>
</dbReference>
<dbReference type="SUPFAM" id="SSF56784">
    <property type="entry name" value="HAD-like"/>
    <property type="match status" value="1"/>
</dbReference>
<dbReference type="NCBIfam" id="TIGR01509">
    <property type="entry name" value="HAD-SF-IA-v3"/>
    <property type="match status" value="1"/>
</dbReference>
<dbReference type="InterPro" id="IPR036412">
    <property type="entry name" value="HAD-like_sf"/>
</dbReference>
<sequence>HDIKASGYKPKPNLEAYHSVTARFGFAPTSAIMVDDIPINLKTAAAIGLTTVWARNDHSLKHETYAYMDYVTDNLVAWLRRVETI</sequence>